<feature type="non-terminal residue" evidence="1">
    <location>
        <position position="64"/>
    </location>
</feature>
<accession>A0ABR0ITV1</accession>
<dbReference type="EMBL" id="JAVRRA010028805">
    <property type="protein sequence ID" value="KAK5027279.1"/>
    <property type="molecule type" value="Genomic_DNA"/>
</dbReference>
<evidence type="ECO:0000313" key="2">
    <source>
        <dbReference type="Proteomes" id="UP001357485"/>
    </source>
</evidence>
<proteinExistence type="predicted"/>
<sequence>PLTGLCAVTLSSLSPSNSTCRPRSSNERYLSGCGQSMSRATTASSTKSRAARTWGSEVVLSMTP</sequence>
<evidence type="ECO:0000313" key="1">
    <source>
        <dbReference type="EMBL" id="KAK5027279.1"/>
    </source>
</evidence>
<protein>
    <submittedName>
        <fullName evidence="1">Uncharacterized protein</fullName>
    </submittedName>
</protein>
<dbReference type="Proteomes" id="UP001357485">
    <property type="component" value="Unassembled WGS sequence"/>
</dbReference>
<gene>
    <name evidence="1" type="ORF">LTR16_012209</name>
</gene>
<keyword evidence="2" id="KW-1185">Reference proteome</keyword>
<name>A0ABR0ITV1_9PEZI</name>
<organism evidence="1 2">
    <name type="scientific">Cryomyces antarcticus</name>
    <dbReference type="NCBI Taxonomy" id="329879"/>
    <lineage>
        <taxon>Eukaryota</taxon>
        <taxon>Fungi</taxon>
        <taxon>Dikarya</taxon>
        <taxon>Ascomycota</taxon>
        <taxon>Pezizomycotina</taxon>
        <taxon>Dothideomycetes</taxon>
        <taxon>Dothideomycetes incertae sedis</taxon>
        <taxon>Cryomyces</taxon>
    </lineage>
</organism>
<comment type="caution">
    <text evidence="1">The sequence shown here is derived from an EMBL/GenBank/DDBJ whole genome shotgun (WGS) entry which is preliminary data.</text>
</comment>
<feature type="non-terminal residue" evidence="1">
    <location>
        <position position="1"/>
    </location>
</feature>
<reference evidence="1 2" key="1">
    <citation type="submission" date="2023-08" db="EMBL/GenBank/DDBJ databases">
        <title>Black Yeasts Isolated from many extreme environments.</title>
        <authorList>
            <person name="Coleine C."/>
            <person name="Stajich J.E."/>
            <person name="Selbmann L."/>
        </authorList>
    </citation>
    <scope>NUCLEOTIDE SEQUENCE [LARGE SCALE GENOMIC DNA]</scope>
    <source>
        <strain evidence="1 2">CCFEE 536</strain>
    </source>
</reference>